<comment type="caution">
    <text evidence="10">The sequence shown here is derived from an EMBL/GenBank/DDBJ whole genome shotgun (WGS) entry which is preliminary data.</text>
</comment>
<evidence type="ECO:0000256" key="3">
    <source>
        <dbReference type="ARBA" id="ARBA00022741"/>
    </source>
</evidence>
<gene>
    <name evidence="10" type="ORF">BSR29_01790</name>
</gene>
<feature type="transmembrane region" description="Helical" evidence="7">
    <location>
        <begin position="249"/>
        <end position="270"/>
    </location>
</feature>
<evidence type="ECO:0008006" key="12">
    <source>
        <dbReference type="Google" id="ProtNLM"/>
    </source>
</evidence>
<evidence type="ECO:0000256" key="4">
    <source>
        <dbReference type="ARBA" id="ARBA00022840"/>
    </source>
</evidence>
<keyword evidence="6 7" id="KW-0472">Membrane</keyword>
<dbReference type="RefSeq" id="WP_073708596.1">
    <property type="nucleotide sequence ID" value="NZ_MQSV01000001.1"/>
</dbReference>
<organism evidence="10 11">
    <name type="scientific">Boudabousia liubingyangii</name>
    <dbReference type="NCBI Taxonomy" id="1921764"/>
    <lineage>
        <taxon>Bacteria</taxon>
        <taxon>Bacillati</taxon>
        <taxon>Actinomycetota</taxon>
        <taxon>Actinomycetes</taxon>
        <taxon>Actinomycetales</taxon>
        <taxon>Actinomycetaceae</taxon>
        <taxon>Boudabousia</taxon>
    </lineage>
</organism>
<feature type="transmembrane region" description="Helical" evidence="7">
    <location>
        <begin position="34"/>
        <end position="56"/>
    </location>
</feature>
<dbReference type="GO" id="GO:0034040">
    <property type="term" value="F:ATPase-coupled lipid transmembrane transporter activity"/>
    <property type="evidence" value="ECO:0007669"/>
    <property type="project" value="TreeGrafter"/>
</dbReference>
<keyword evidence="4" id="KW-0067">ATP-binding</keyword>
<comment type="subcellular location">
    <subcellularLocation>
        <location evidence="1">Cell membrane</location>
        <topology evidence="1">Multi-pass membrane protein</topology>
    </subcellularLocation>
</comment>
<dbReference type="PROSITE" id="PS00211">
    <property type="entry name" value="ABC_TRANSPORTER_1"/>
    <property type="match status" value="1"/>
</dbReference>
<evidence type="ECO:0000259" key="8">
    <source>
        <dbReference type="PROSITE" id="PS50893"/>
    </source>
</evidence>
<dbReference type="STRING" id="1921764.BSR28_00660"/>
<dbReference type="AlphaFoldDB" id="A0A1Q5PQA9"/>
<dbReference type="GO" id="GO:0140359">
    <property type="term" value="F:ABC-type transporter activity"/>
    <property type="evidence" value="ECO:0007669"/>
    <property type="project" value="InterPro"/>
</dbReference>
<evidence type="ECO:0000313" key="10">
    <source>
        <dbReference type="EMBL" id="OKL49706.1"/>
    </source>
</evidence>
<evidence type="ECO:0000256" key="1">
    <source>
        <dbReference type="ARBA" id="ARBA00004651"/>
    </source>
</evidence>
<dbReference type="SUPFAM" id="SSF90123">
    <property type="entry name" value="ABC transporter transmembrane region"/>
    <property type="match status" value="1"/>
</dbReference>
<dbReference type="PANTHER" id="PTHR24221:SF654">
    <property type="entry name" value="ATP-BINDING CASSETTE SUB-FAMILY B MEMBER 6"/>
    <property type="match status" value="1"/>
</dbReference>
<dbReference type="EMBL" id="MQSV01000001">
    <property type="protein sequence ID" value="OKL49706.1"/>
    <property type="molecule type" value="Genomic_DNA"/>
</dbReference>
<dbReference type="Gene3D" id="1.20.1560.10">
    <property type="entry name" value="ABC transporter type 1, transmembrane domain"/>
    <property type="match status" value="1"/>
</dbReference>
<sequence>MNELTRLGLKEIRPYLKTAWRLHPSALIWAVAEYFWQAMSGLSPWFITLLVAGVVAKNLALSITALALLLFSQVGSTFLALIGLNARILLMEKLINYYDHDIAQKMSHVPTLKLHDDAEAQSKVREMLDQTGLLGQAFNILMNSLSMIYRPTLAVVGALLVDWRLIFVILAALPLTYMGKLSSKWDEQAEDESAQGSKLIIHLDQIIAESSAGAEIRLRQAQPAFLERISATMQAWLGPFVKAALKGKVFESLAFTFYSVVSVVMLWHYIALVQAGTVSVATLSGVIAVLLTMQRAFLNISYQWSSLTRVLRIVGRYRWFCDYISDEDAAHQSTQNLPTAGKGWPIELKHLSFSYPQAEKPALKDLNLSLQPGQVIAVVGENGSGKTTLANLLLGMYDPTEGEILIGGKPLSALDLETWRKHGSGAFQDHHNFELTLREGIELGGMNLPEGVEPLSVEEALSAAGIPEFPATLPQGLDTELGKERGERNLSGGQWQRIAIARGMVHPSPALLILDEPTSAMDALAETALFESYARSAQNVRAHGGICLLITHRFSTVSNADQIVVLDKGQIKEVGTHEELMAKQGLYAELYEMQAGQYR</sequence>
<keyword evidence="3" id="KW-0547">Nucleotide-binding</keyword>
<dbReference type="Pfam" id="PF00005">
    <property type="entry name" value="ABC_tran"/>
    <property type="match status" value="1"/>
</dbReference>
<feature type="transmembrane region" description="Helical" evidence="7">
    <location>
        <begin position="152"/>
        <end position="175"/>
    </location>
</feature>
<dbReference type="PANTHER" id="PTHR24221">
    <property type="entry name" value="ATP-BINDING CASSETTE SUB-FAMILY B"/>
    <property type="match status" value="1"/>
</dbReference>
<name>A0A1Q5PQA9_9ACTO</name>
<evidence type="ECO:0000313" key="11">
    <source>
        <dbReference type="Proteomes" id="UP000186785"/>
    </source>
</evidence>
<evidence type="ECO:0000256" key="6">
    <source>
        <dbReference type="ARBA" id="ARBA00023136"/>
    </source>
</evidence>
<accession>A0A1Q5PQA9</accession>
<dbReference type="InterPro" id="IPR027417">
    <property type="entry name" value="P-loop_NTPase"/>
</dbReference>
<dbReference type="PROSITE" id="PS50893">
    <property type="entry name" value="ABC_TRANSPORTER_2"/>
    <property type="match status" value="1"/>
</dbReference>
<dbReference type="PROSITE" id="PS50929">
    <property type="entry name" value="ABC_TM1F"/>
    <property type="match status" value="1"/>
</dbReference>
<feature type="domain" description="ABC transporter" evidence="8">
    <location>
        <begin position="346"/>
        <end position="593"/>
    </location>
</feature>
<dbReference type="InterPro" id="IPR003593">
    <property type="entry name" value="AAA+_ATPase"/>
</dbReference>
<dbReference type="InterPro" id="IPR039421">
    <property type="entry name" value="Type_1_exporter"/>
</dbReference>
<feature type="transmembrane region" description="Helical" evidence="7">
    <location>
        <begin position="63"/>
        <end position="84"/>
    </location>
</feature>
<dbReference type="Gene3D" id="3.40.50.300">
    <property type="entry name" value="P-loop containing nucleotide triphosphate hydrolases"/>
    <property type="match status" value="1"/>
</dbReference>
<keyword evidence="11" id="KW-1185">Reference proteome</keyword>
<feature type="transmembrane region" description="Helical" evidence="7">
    <location>
        <begin position="276"/>
        <end position="293"/>
    </location>
</feature>
<dbReference type="InterPro" id="IPR036640">
    <property type="entry name" value="ABC1_TM_sf"/>
</dbReference>
<dbReference type="SMART" id="SM00382">
    <property type="entry name" value="AAA"/>
    <property type="match status" value="1"/>
</dbReference>
<evidence type="ECO:0000256" key="5">
    <source>
        <dbReference type="ARBA" id="ARBA00022989"/>
    </source>
</evidence>
<keyword evidence="2 7" id="KW-0812">Transmembrane</keyword>
<dbReference type="SUPFAM" id="SSF52540">
    <property type="entry name" value="P-loop containing nucleoside triphosphate hydrolases"/>
    <property type="match status" value="1"/>
</dbReference>
<dbReference type="InterPro" id="IPR003439">
    <property type="entry name" value="ABC_transporter-like_ATP-bd"/>
</dbReference>
<dbReference type="GO" id="GO:0005886">
    <property type="term" value="C:plasma membrane"/>
    <property type="evidence" value="ECO:0007669"/>
    <property type="project" value="UniProtKB-SubCell"/>
</dbReference>
<dbReference type="InterPro" id="IPR011527">
    <property type="entry name" value="ABC1_TM_dom"/>
</dbReference>
<dbReference type="InterPro" id="IPR017871">
    <property type="entry name" value="ABC_transporter-like_CS"/>
</dbReference>
<proteinExistence type="predicted"/>
<evidence type="ECO:0000256" key="7">
    <source>
        <dbReference type="SAM" id="Phobius"/>
    </source>
</evidence>
<dbReference type="GO" id="GO:0016887">
    <property type="term" value="F:ATP hydrolysis activity"/>
    <property type="evidence" value="ECO:0007669"/>
    <property type="project" value="InterPro"/>
</dbReference>
<feature type="domain" description="ABC transmembrane type-1" evidence="9">
    <location>
        <begin position="153"/>
        <end position="309"/>
    </location>
</feature>
<dbReference type="Proteomes" id="UP000186785">
    <property type="component" value="Unassembled WGS sequence"/>
</dbReference>
<evidence type="ECO:0000256" key="2">
    <source>
        <dbReference type="ARBA" id="ARBA00022692"/>
    </source>
</evidence>
<dbReference type="GO" id="GO:0005524">
    <property type="term" value="F:ATP binding"/>
    <property type="evidence" value="ECO:0007669"/>
    <property type="project" value="UniProtKB-KW"/>
</dbReference>
<protein>
    <recommendedName>
        <fullName evidence="12">ABC transporter ATP-binding protein</fullName>
    </recommendedName>
</protein>
<evidence type="ECO:0000259" key="9">
    <source>
        <dbReference type="PROSITE" id="PS50929"/>
    </source>
</evidence>
<reference evidence="10 11" key="1">
    <citation type="submission" date="2016-11" db="EMBL/GenBank/DDBJ databases">
        <title>Actinomyces gypaetusis sp. nov. isolated from the vulture Gypaetus barbatus in Qinghai Tibet Plateau China.</title>
        <authorList>
            <person name="Meng X."/>
        </authorList>
    </citation>
    <scope>NUCLEOTIDE SEQUENCE [LARGE SCALE GENOMIC DNA]</scope>
    <source>
        <strain evidence="10 11">VUL4_2</strain>
    </source>
</reference>
<keyword evidence="5 7" id="KW-1133">Transmembrane helix</keyword>